<evidence type="ECO:0008006" key="3">
    <source>
        <dbReference type="Google" id="ProtNLM"/>
    </source>
</evidence>
<proteinExistence type="predicted"/>
<sequence length="163" mass="18316">MFLKKGMNLFSVGLVLVTLLLSGCDSNDKPMKNNYYLSLSGESEHWEVDFYDIEIKPDTFKAGNGSLTMKNKTENSTDFFNLEVYAVIDNEDKLVQAKSVKGSELDITQMTTGATGGGTFLDDNGVPISLENVSDIYMNIEWQDKSKTMEEKIDLYNQEGFFN</sequence>
<evidence type="ECO:0000313" key="1">
    <source>
        <dbReference type="EMBL" id="CCG46704.1"/>
    </source>
</evidence>
<dbReference type="KEGG" id="hhd:HBHAL_4363"/>
<gene>
    <name evidence="1" type="ordered locus">HBHAL_4363</name>
</gene>
<dbReference type="PROSITE" id="PS51257">
    <property type="entry name" value="PROKAR_LIPOPROTEIN"/>
    <property type="match status" value="1"/>
</dbReference>
<organism evidence="1 2">
    <name type="scientific">Halobacillus halophilus (strain ATCC 35676 / DSM 2266 / JCM 20832 / KCTC 3685 / LMG 17431 / NBRC 102448 / NCIMB 2269)</name>
    <name type="common">Sporosarcina halophila</name>
    <dbReference type="NCBI Taxonomy" id="866895"/>
    <lineage>
        <taxon>Bacteria</taxon>
        <taxon>Bacillati</taxon>
        <taxon>Bacillota</taxon>
        <taxon>Bacilli</taxon>
        <taxon>Bacillales</taxon>
        <taxon>Bacillaceae</taxon>
        <taxon>Halobacillus</taxon>
    </lineage>
</organism>
<keyword evidence="2" id="KW-1185">Reference proteome</keyword>
<dbReference type="HOGENOM" id="CLU_1641395_0_0_9"/>
<protein>
    <recommendedName>
        <fullName evidence="3">Lipoprotein</fullName>
    </recommendedName>
</protein>
<evidence type="ECO:0000313" key="2">
    <source>
        <dbReference type="Proteomes" id="UP000007397"/>
    </source>
</evidence>
<name>I0JRD4_HALH3</name>
<dbReference type="RefSeq" id="WP_014644592.1">
    <property type="nucleotide sequence ID" value="NC_017668.1"/>
</dbReference>
<dbReference type="Proteomes" id="UP000007397">
    <property type="component" value="Chromosome"/>
</dbReference>
<accession>I0JRD4</accession>
<dbReference type="eggNOG" id="ENOG5032WVI">
    <property type="taxonomic scope" value="Bacteria"/>
</dbReference>
<dbReference type="EMBL" id="HE717023">
    <property type="protein sequence ID" value="CCG46704.1"/>
    <property type="molecule type" value="Genomic_DNA"/>
</dbReference>
<reference evidence="1 2" key="1">
    <citation type="journal article" date="2013" name="Environ. Microbiol.">
        <title>Chloride and organic osmolytes: a hybrid strategy to cope with elevated salinities by the moderately halophilic, chloride-dependent bacterium Halobacillus halophilus.</title>
        <authorList>
            <person name="Saum S.H."/>
            <person name="Pfeiffer F."/>
            <person name="Palm P."/>
            <person name="Rampp M."/>
            <person name="Schuster S.C."/>
            <person name="Muller V."/>
            <person name="Oesterhelt D."/>
        </authorList>
    </citation>
    <scope>NUCLEOTIDE SEQUENCE [LARGE SCALE GENOMIC DNA]</scope>
    <source>
        <strain evidence="2">ATCC 35676 / DSM 2266 / JCM 20832 / KCTC 3685 / LMG 17431 / NBRC 102448 / NCIMB 2269</strain>
    </source>
</reference>
<dbReference type="STRING" id="866895.HBHAL_4363"/>
<dbReference type="PATRIC" id="fig|866895.3.peg.3399"/>
<dbReference type="AlphaFoldDB" id="I0JRD4"/>